<dbReference type="InterPro" id="IPR050090">
    <property type="entry name" value="Tyrosine_recombinase_XerCD"/>
</dbReference>
<dbReference type="SUPFAM" id="SSF56349">
    <property type="entry name" value="DNA breaking-rejoining enzymes"/>
    <property type="match status" value="1"/>
</dbReference>
<dbReference type="InterPro" id="IPR010998">
    <property type="entry name" value="Integrase_recombinase_N"/>
</dbReference>
<evidence type="ECO:0000313" key="7">
    <source>
        <dbReference type="EMBL" id="QSY56965.1"/>
    </source>
</evidence>
<dbReference type="InterPro" id="IPR013762">
    <property type="entry name" value="Integrase-like_cat_sf"/>
</dbReference>
<evidence type="ECO:0000256" key="4">
    <source>
        <dbReference type="PROSITE-ProRule" id="PRU01248"/>
    </source>
</evidence>
<evidence type="ECO:0000256" key="2">
    <source>
        <dbReference type="ARBA" id="ARBA00023125"/>
    </source>
</evidence>
<dbReference type="CDD" id="cd00397">
    <property type="entry name" value="DNA_BRE_C"/>
    <property type="match status" value="1"/>
</dbReference>
<organism evidence="7 8">
    <name type="scientific">Bifidobacterium imperatoris</name>
    <dbReference type="NCBI Taxonomy" id="2020965"/>
    <lineage>
        <taxon>Bacteria</taxon>
        <taxon>Bacillati</taxon>
        <taxon>Actinomycetota</taxon>
        <taxon>Actinomycetes</taxon>
        <taxon>Bifidobacteriales</taxon>
        <taxon>Bifidobacteriaceae</taxon>
        <taxon>Bifidobacterium</taxon>
    </lineage>
</organism>
<evidence type="ECO:0000313" key="8">
    <source>
        <dbReference type="Proteomes" id="UP000663067"/>
    </source>
</evidence>
<dbReference type="Proteomes" id="UP000663067">
    <property type="component" value="Chromosome"/>
</dbReference>
<feature type="domain" description="Tyr recombinase" evidence="5">
    <location>
        <begin position="117"/>
        <end position="283"/>
    </location>
</feature>
<gene>
    <name evidence="7" type="ORF">BLI708_06725</name>
</gene>
<name>A0ABX7RY76_9BIFI</name>
<dbReference type="PANTHER" id="PTHR30349">
    <property type="entry name" value="PHAGE INTEGRASE-RELATED"/>
    <property type="match status" value="1"/>
</dbReference>
<proteinExistence type="inferred from homology"/>
<comment type="similarity">
    <text evidence="1">Belongs to the 'phage' integrase family.</text>
</comment>
<evidence type="ECO:0000256" key="3">
    <source>
        <dbReference type="ARBA" id="ARBA00023172"/>
    </source>
</evidence>
<dbReference type="Gene3D" id="1.10.150.130">
    <property type="match status" value="1"/>
</dbReference>
<dbReference type="PANTHER" id="PTHR30349:SF64">
    <property type="entry name" value="PROPHAGE INTEGRASE INTD-RELATED"/>
    <property type="match status" value="1"/>
</dbReference>
<dbReference type="InterPro" id="IPR002104">
    <property type="entry name" value="Integrase_catalytic"/>
</dbReference>
<accession>A0ABX7RY76</accession>
<feature type="domain" description="Core-binding (CB)" evidence="6">
    <location>
        <begin position="18"/>
        <end position="96"/>
    </location>
</feature>
<dbReference type="Pfam" id="PF00589">
    <property type="entry name" value="Phage_integrase"/>
    <property type="match status" value="1"/>
</dbReference>
<keyword evidence="3" id="KW-0233">DNA recombination</keyword>
<protein>
    <submittedName>
        <fullName evidence="7">Tyrosine-type recombinase/integrase</fullName>
    </submittedName>
</protein>
<dbReference type="PROSITE" id="PS51900">
    <property type="entry name" value="CB"/>
    <property type="match status" value="1"/>
</dbReference>
<keyword evidence="2 4" id="KW-0238">DNA-binding</keyword>
<reference evidence="7 8" key="1">
    <citation type="submission" date="2021-03" db="EMBL/GenBank/DDBJ databases">
        <title>Genome sequencing of Bifidobacterium imperatoris JCM 32708.</title>
        <authorList>
            <person name="Kim J."/>
        </authorList>
    </citation>
    <scope>NUCLEOTIDE SEQUENCE [LARGE SCALE GENOMIC DNA]</scope>
    <source>
        <strain evidence="7 8">JCM 32708</strain>
    </source>
</reference>
<dbReference type="EMBL" id="CP071591">
    <property type="protein sequence ID" value="QSY56965.1"/>
    <property type="molecule type" value="Genomic_DNA"/>
</dbReference>
<keyword evidence="8" id="KW-1185">Reference proteome</keyword>
<sequence length="287" mass="32158">MTTREVVNMRMQPQPWPDSWKETAEQWLVYLTACGRAATTIETRKRKLAGFARWVEKPPEKVTRTDCEAWMGREHLAAETRKGIRATLTGYFEWMHDHGFIDEDPAAKLPHIAGSRPHPHPCPDAGIRMAMEGMSERDALMVRLGAELALRRSEIAQIRGTDVMTDVLGERCLIVNGKGNKQRLIPLTSELADLITKAGDGWLFPSRNDGGKSHIRPERVGKIISRRLPEGYSTHSLRHRAATRAYVQTRDLLAVCALLGHTSVATTQRYVAMPPEHLRGMVAALAV</sequence>
<dbReference type="InterPro" id="IPR044068">
    <property type="entry name" value="CB"/>
</dbReference>
<evidence type="ECO:0000256" key="1">
    <source>
        <dbReference type="ARBA" id="ARBA00008857"/>
    </source>
</evidence>
<dbReference type="Gene3D" id="1.10.443.10">
    <property type="entry name" value="Intergrase catalytic core"/>
    <property type="match status" value="1"/>
</dbReference>
<evidence type="ECO:0000259" key="6">
    <source>
        <dbReference type="PROSITE" id="PS51900"/>
    </source>
</evidence>
<evidence type="ECO:0000259" key="5">
    <source>
        <dbReference type="PROSITE" id="PS51898"/>
    </source>
</evidence>
<dbReference type="PROSITE" id="PS51898">
    <property type="entry name" value="TYR_RECOMBINASE"/>
    <property type="match status" value="1"/>
</dbReference>
<dbReference type="InterPro" id="IPR011010">
    <property type="entry name" value="DNA_brk_join_enz"/>
</dbReference>